<dbReference type="GO" id="GO:0045505">
    <property type="term" value="F:dynein intermediate chain binding"/>
    <property type="evidence" value="ECO:0007669"/>
    <property type="project" value="InterPro"/>
</dbReference>
<protein>
    <recommendedName>
        <fullName evidence="1">Dynein heavy chain tail domain-containing protein</fullName>
    </recommendedName>
</protein>
<reference evidence="2" key="1">
    <citation type="journal article" date="2016" name="Sci. Rep.">
        <title>Molecular characterization of firefly nuptial gifts: a multi-omics approach sheds light on postcopulatory sexual selection.</title>
        <authorList>
            <person name="Al-Wathiqui N."/>
            <person name="Fallon T.R."/>
            <person name="South A."/>
            <person name="Weng J.K."/>
            <person name="Lewis S.M."/>
        </authorList>
    </citation>
    <scope>NUCLEOTIDE SEQUENCE</scope>
</reference>
<sequence>MKNPNLMHVCDILSYVQSTHVTQFMILIEDIHHSLREAKSNIEYLQVITQPCADLMEKQSPAEIPRNLVEILNLFRFIWEQSPFYNSRRKITALCRALSNQIILQCKKFTNLDVVFKEKHSRAAIIMFQTCIDCCVEYTRIYTAVSASHEYLYYHTDAY</sequence>
<accession>A0A1Y1JU16</accession>
<name>A0A1Y1JU16_PHOPY</name>
<evidence type="ECO:0000259" key="1">
    <source>
        <dbReference type="Pfam" id="PF08385"/>
    </source>
</evidence>
<evidence type="ECO:0000313" key="2">
    <source>
        <dbReference type="EMBL" id="JAV52799.1"/>
    </source>
</evidence>
<dbReference type="EMBL" id="GEZM01100756">
    <property type="protein sequence ID" value="JAV52799.1"/>
    <property type="molecule type" value="Transcribed_RNA"/>
</dbReference>
<dbReference type="GO" id="GO:0007018">
    <property type="term" value="P:microtubule-based movement"/>
    <property type="evidence" value="ECO:0007669"/>
    <property type="project" value="InterPro"/>
</dbReference>
<dbReference type="AlphaFoldDB" id="A0A1Y1JU16"/>
<dbReference type="GO" id="GO:0005858">
    <property type="term" value="C:axonemal dynein complex"/>
    <property type="evidence" value="ECO:0007669"/>
    <property type="project" value="TreeGrafter"/>
</dbReference>
<proteinExistence type="predicted"/>
<dbReference type="PANTHER" id="PTHR46532">
    <property type="entry name" value="MALE FERTILITY FACTOR KL5"/>
    <property type="match status" value="1"/>
</dbReference>
<dbReference type="InterPro" id="IPR013594">
    <property type="entry name" value="Dynein_heavy_tail"/>
</dbReference>
<dbReference type="Pfam" id="PF08385">
    <property type="entry name" value="DHC_N1"/>
    <property type="match status" value="1"/>
</dbReference>
<feature type="domain" description="Dynein heavy chain tail" evidence="1">
    <location>
        <begin position="2"/>
        <end position="147"/>
    </location>
</feature>
<organism evidence="2">
    <name type="scientific">Photinus pyralis</name>
    <name type="common">Common eastern firefly</name>
    <name type="synonym">Lampyris pyralis</name>
    <dbReference type="NCBI Taxonomy" id="7054"/>
    <lineage>
        <taxon>Eukaryota</taxon>
        <taxon>Metazoa</taxon>
        <taxon>Ecdysozoa</taxon>
        <taxon>Arthropoda</taxon>
        <taxon>Hexapoda</taxon>
        <taxon>Insecta</taxon>
        <taxon>Pterygota</taxon>
        <taxon>Neoptera</taxon>
        <taxon>Endopterygota</taxon>
        <taxon>Coleoptera</taxon>
        <taxon>Polyphaga</taxon>
        <taxon>Elateriformia</taxon>
        <taxon>Elateroidea</taxon>
        <taxon>Lampyridae</taxon>
        <taxon>Lampyrinae</taxon>
        <taxon>Photinus</taxon>
    </lineage>
</organism>
<dbReference type="GO" id="GO:0051959">
    <property type="term" value="F:dynein light intermediate chain binding"/>
    <property type="evidence" value="ECO:0007669"/>
    <property type="project" value="InterPro"/>
</dbReference>
<dbReference type="PANTHER" id="PTHR46532:SF11">
    <property type="entry name" value="DYNEIN AXONEMAL HEAVY CHAIN 12"/>
    <property type="match status" value="1"/>
</dbReference>
<dbReference type="InterPro" id="IPR026983">
    <property type="entry name" value="DHC"/>
</dbReference>